<dbReference type="Proteomes" id="UP000319852">
    <property type="component" value="Chromosome"/>
</dbReference>
<keyword evidence="2" id="KW-1185">Reference proteome</keyword>
<accession>A0A517N273</accession>
<dbReference type="OrthoDB" id="292488at2"/>
<name>A0A517N273_9BACT</name>
<evidence type="ECO:0000313" key="1">
    <source>
        <dbReference type="EMBL" id="QDT01239.1"/>
    </source>
</evidence>
<dbReference type="RefSeq" id="WP_145063293.1">
    <property type="nucleotide sequence ID" value="NZ_CP036263.1"/>
</dbReference>
<dbReference type="AlphaFoldDB" id="A0A517N273"/>
<proteinExistence type="predicted"/>
<sequence>MLSREIVLEVKRLLDEDKHSQRQIASLLKVSRGSVNAIANNRRGLHGREPERQLQLFATRPSRCCKCGGYVYAPCLLCRAREYREREARLQKLARRVA</sequence>
<organism evidence="1 2">
    <name type="scientific">Adhaeretor mobilis</name>
    <dbReference type="NCBI Taxonomy" id="1930276"/>
    <lineage>
        <taxon>Bacteria</taxon>
        <taxon>Pseudomonadati</taxon>
        <taxon>Planctomycetota</taxon>
        <taxon>Planctomycetia</taxon>
        <taxon>Pirellulales</taxon>
        <taxon>Lacipirellulaceae</taxon>
        <taxon>Adhaeretor</taxon>
    </lineage>
</organism>
<protein>
    <submittedName>
        <fullName evidence="1">Uncharacterized protein</fullName>
    </submittedName>
</protein>
<gene>
    <name evidence="1" type="ORF">HG15A2_45810</name>
</gene>
<reference evidence="1 2" key="1">
    <citation type="submission" date="2019-02" db="EMBL/GenBank/DDBJ databases">
        <title>Deep-cultivation of Planctomycetes and their phenomic and genomic characterization uncovers novel biology.</title>
        <authorList>
            <person name="Wiegand S."/>
            <person name="Jogler M."/>
            <person name="Boedeker C."/>
            <person name="Pinto D."/>
            <person name="Vollmers J."/>
            <person name="Rivas-Marin E."/>
            <person name="Kohn T."/>
            <person name="Peeters S.H."/>
            <person name="Heuer A."/>
            <person name="Rast P."/>
            <person name="Oberbeckmann S."/>
            <person name="Bunk B."/>
            <person name="Jeske O."/>
            <person name="Meyerdierks A."/>
            <person name="Storesund J.E."/>
            <person name="Kallscheuer N."/>
            <person name="Luecker S."/>
            <person name="Lage O.M."/>
            <person name="Pohl T."/>
            <person name="Merkel B.J."/>
            <person name="Hornburger P."/>
            <person name="Mueller R.-W."/>
            <person name="Bruemmer F."/>
            <person name="Labrenz M."/>
            <person name="Spormann A.M."/>
            <person name="Op den Camp H."/>
            <person name="Overmann J."/>
            <person name="Amann R."/>
            <person name="Jetten M.S.M."/>
            <person name="Mascher T."/>
            <person name="Medema M.H."/>
            <person name="Devos D.P."/>
            <person name="Kaster A.-K."/>
            <person name="Ovreas L."/>
            <person name="Rohde M."/>
            <person name="Galperin M.Y."/>
            <person name="Jogler C."/>
        </authorList>
    </citation>
    <scope>NUCLEOTIDE SEQUENCE [LARGE SCALE GENOMIC DNA]</scope>
    <source>
        <strain evidence="1 2">HG15A2</strain>
    </source>
</reference>
<dbReference type="KEGG" id="amob:HG15A2_45810"/>
<evidence type="ECO:0000313" key="2">
    <source>
        <dbReference type="Proteomes" id="UP000319852"/>
    </source>
</evidence>
<dbReference type="EMBL" id="CP036263">
    <property type="protein sequence ID" value="QDT01239.1"/>
    <property type="molecule type" value="Genomic_DNA"/>
</dbReference>